<keyword evidence="1" id="KW-0472">Membrane</keyword>
<dbReference type="Pfam" id="PF12695">
    <property type="entry name" value="Abhydrolase_5"/>
    <property type="match status" value="1"/>
</dbReference>
<proteinExistence type="predicted"/>
<dbReference type="Proteomes" id="UP001155483">
    <property type="component" value="Unassembled WGS sequence"/>
</dbReference>
<name>A0A9X2XNA0_9BACT</name>
<keyword evidence="1" id="KW-0812">Transmembrane</keyword>
<gene>
    <name evidence="3" type="ORF">OCK74_04390</name>
</gene>
<organism evidence="3 4">
    <name type="scientific">Paraflavisolibacter caeni</name>
    <dbReference type="NCBI Taxonomy" id="2982496"/>
    <lineage>
        <taxon>Bacteria</taxon>
        <taxon>Pseudomonadati</taxon>
        <taxon>Bacteroidota</taxon>
        <taxon>Chitinophagia</taxon>
        <taxon>Chitinophagales</taxon>
        <taxon>Chitinophagaceae</taxon>
        <taxon>Paraflavisolibacter</taxon>
    </lineage>
</organism>
<keyword evidence="3" id="KW-0378">Hydrolase</keyword>
<dbReference type="InterPro" id="IPR029058">
    <property type="entry name" value="AB_hydrolase_fold"/>
</dbReference>
<dbReference type="RefSeq" id="WP_279295786.1">
    <property type="nucleotide sequence ID" value="NZ_JAOTIF010000002.1"/>
</dbReference>
<dbReference type="AlphaFoldDB" id="A0A9X2XNA0"/>
<dbReference type="Gene3D" id="3.40.50.1820">
    <property type="entry name" value="alpha/beta hydrolase"/>
    <property type="match status" value="1"/>
</dbReference>
<evidence type="ECO:0000313" key="3">
    <source>
        <dbReference type="EMBL" id="MCU7548338.1"/>
    </source>
</evidence>
<sequence>MIYRQGNINDLEQLKQLALKSSRKWTPRKIFRAVWAFGGIGFTIWLFYSFQAKGVDEANFQDSRGVTVEQNEDYISFTPTKDFKEIFIFYPGAMVDPKAYVPLCRKIADHDIKVLLMKMPWRLASKGYHKPIELNLFADTSKEYILAGHSQGAKMAAQFVFEHPGLIDKLILIGSTHPRDISLSGIMIPVMKIYGSKDGVADMETINRNKSKLPKTTKYILIRGANHSQFGYYGFQLGDHKADISRDQQQEETLKSILTFLIPDTTTFNKN</sequence>
<keyword evidence="1" id="KW-1133">Transmembrane helix</keyword>
<keyword evidence="4" id="KW-1185">Reference proteome</keyword>
<comment type="caution">
    <text evidence="3">The sequence shown here is derived from an EMBL/GenBank/DDBJ whole genome shotgun (WGS) entry which is preliminary data.</text>
</comment>
<reference evidence="3" key="1">
    <citation type="submission" date="2022-09" db="EMBL/GenBank/DDBJ databases">
        <authorList>
            <person name="Yuan C."/>
            <person name="Ke Z."/>
        </authorList>
    </citation>
    <scope>NUCLEOTIDE SEQUENCE</scope>
    <source>
        <strain evidence="3">LB-8</strain>
    </source>
</reference>
<feature type="transmembrane region" description="Helical" evidence="1">
    <location>
        <begin position="30"/>
        <end position="48"/>
    </location>
</feature>
<evidence type="ECO:0000313" key="4">
    <source>
        <dbReference type="Proteomes" id="UP001155483"/>
    </source>
</evidence>
<protein>
    <submittedName>
        <fullName evidence="3">Alpha/beta hydrolase</fullName>
    </submittedName>
</protein>
<dbReference type="EMBL" id="JAOTIF010000002">
    <property type="protein sequence ID" value="MCU7548338.1"/>
    <property type="molecule type" value="Genomic_DNA"/>
</dbReference>
<accession>A0A9X2XNA0</accession>
<evidence type="ECO:0000256" key="1">
    <source>
        <dbReference type="SAM" id="Phobius"/>
    </source>
</evidence>
<reference evidence="3" key="2">
    <citation type="submission" date="2023-04" db="EMBL/GenBank/DDBJ databases">
        <title>Paracnuella aquatica gen. nov., sp. nov., a member of the family Chitinophagaceae isolated from a hot spring.</title>
        <authorList>
            <person name="Wang C."/>
        </authorList>
    </citation>
    <scope>NUCLEOTIDE SEQUENCE</scope>
    <source>
        <strain evidence="3">LB-8</strain>
    </source>
</reference>
<feature type="domain" description="Alpha/beta hydrolase fold-5" evidence="2">
    <location>
        <begin position="87"/>
        <end position="251"/>
    </location>
</feature>
<dbReference type="InterPro" id="IPR029059">
    <property type="entry name" value="AB_hydrolase_5"/>
</dbReference>
<evidence type="ECO:0000259" key="2">
    <source>
        <dbReference type="Pfam" id="PF12695"/>
    </source>
</evidence>
<dbReference type="SUPFAM" id="SSF53474">
    <property type="entry name" value="alpha/beta-Hydrolases"/>
    <property type="match status" value="1"/>
</dbReference>
<dbReference type="GO" id="GO:0016787">
    <property type="term" value="F:hydrolase activity"/>
    <property type="evidence" value="ECO:0007669"/>
    <property type="project" value="UniProtKB-KW"/>
</dbReference>